<dbReference type="PIRSF" id="PIRSF000456">
    <property type="entry name" value="UDP-GlcNAc_acltr"/>
    <property type="match status" value="1"/>
</dbReference>
<dbReference type="SUPFAM" id="SSF51161">
    <property type="entry name" value="Trimeric LpxA-like enzymes"/>
    <property type="match status" value="1"/>
</dbReference>
<dbReference type="PROSITE" id="PS00101">
    <property type="entry name" value="HEXAPEP_TRANSFERASES"/>
    <property type="match status" value="1"/>
</dbReference>
<accession>A0ABU0W340</accession>
<keyword evidence="1 8" id="KW-0963">Cytoplasm</keyword>
<comment type="catalytic activity">
    <reaction evidence="8">
        <text>a (3R)-hydroxyacyl-[ACP] + UDP-N-acetyl-alpha-D-glucosamine = a UDP-3-O-[(3R)-3-hydroxyacyl]-N-acetyl-alpha-D-glucosamine + holo-[ACP]</text>
        <dbReference type="Rhea" id="RHEA:67812"/>
        <dbReference type="Rhea" id="RHEA-COMP:9685"/>
        <dbReference type="Rhea" id="RHEA-COMP:9945"/>
        <dbReference type="ChEBI" id="CHEBI:57705"/>
        <dbReference type="ChEBI" id="CHEBI:64479"/>
        <dbReference type="ChEBI" id="CHEBI:78827"/>
        <dbReference type="ChEBI" id="CHEBI:173225"/>
        <dbReference type="EC" id="2.3.1.129"/>
    </reaction>
</comment>
<comment type="pathway">
    <text evidence="8">Glycolipid biosynthesis; lipid IV(A) biosynthesis; lipid IV(A) from (3R)-3-hydroxytetradecanoyl-[acyl-carrier-protein] and UDP-N-acetyl-alpha-D-glucosamine: step 1/6.</text>
</comment>
<dbReference type="InterPro" id="IPR018357">
    <property type="entry name" value="Hexapep_transf_CS"/>
</dbReference>
<dbReference type="HAMAP" id="MF_00387">
    <property type="entry name" value="LpxA"/>
    <property type="match status" value="1"/>
</dbReference>
<comment type="caution">
    <text evidence="10">The sequence shown here is derived from an EMBL/GenBank/DDBJ whole genome shotgun (WGS) entry which is preliminary data.</text>
</comment>
<keyword evidence="4 8" id="KW-0808">Transferase</keyword>
<comment type="similarity">
    <text evidence="8">Belongs to the transferase hexapeptide repeat family. LpxA subfamily.</text>
</comment>
<evidence type="ECO:0000256" key="4">
    <source>
        <dbReference type="ARBA" id="ARBA00022679"/>
    </source>
</evidence>
<evidence type="ECO:0000256" key="2">
    <source>
        <dbReference type="ARBA" id="ARBA00022516"/>
    </source>
</evidence>
<sequence length="256" mass="27814">MIDQRAVVDPEADIADDVEIGPFSIIGPGVTIGAGTVVGPHVVINGPTTIGRNNRFYQFCSIGEAPQDKGFNGEATRLEIGDGNTFREYCTVNRGTVKDDWVTSIGDDNWIMAYVHIAHDCKVGSHTIMANAVTLAGHVHIGDYAVMGGFSKVHQFCRVGDHAFCAMDSGVTRDVPPFVTVSGMPADPHGLNAVGLRRRGFTRQQLQSIRHAYRVLYRSGLRLEEALKELEDEAQASAEVAAMVAFIRDTSRSIVR</sequence>
<comment type="subunit">
    <text evidence="8">Homotrimer.</text>
</comment>
<reference evidence="10 11" key="1">
    <citation type="submission" date="2023-08" db="EMBL/GenBank/DDBJ databases">
        <title>Whole-genome sequencing of halo(alkali)philic microorganisms from hypersaline lakes.</title>
        <authorList>
            <person name="Sorokin D.Y."/>
            <person name="Abbas B."/>
            <person name="Merkel A.Y."/>
        </authorList>
    </citation>
    <scope>NUCLEOTIDE SEQUENCE [LARGE SCALE GENOMIC DNA]</scope>
    <source>
        <strain evidence="10 11">AB-CW4</strain>
    </source>
</reference>
<dbReference type="InterPro" id="IPR010137">
    <property type="entry name" value="Lipid_A_LpxA"/>
</dbReference>
<gene>
    <name evidence="8 10" type="primary">lpxA</name>
    <name evidence="10" type="ORF">RBH19_00410</name>
</gene>
<evidence type="ECO:0000256" key="5">
    <source>
        <dbReference type="ARBA" id="ARBA00022737"/>
    </source>
</evidence>
<evidence type="ECO:0000256" key="8">
    <source>
        <dbReference type="HAMAP-Rule" id="MF_00387"/>
    </source>
</evidence>
<dbReference type="Gene3D" id="2.160.10.10">
    <property type="entry name" value="Hexapeptide repeat proteins"/>
    <property type="match status" value="1"/>
</dbReference>
<keyword evidence="5 8" id="KW-0677">Repeat</keyword>
<proteinExistence type="inferred from homology"/>
<comment type="function">
    <text evidence="8">Involved in the biosynthesis of lipid A, a phosphorylated glycolipid that anchors the lipopolysaccharide to the outer membrane of the cell.</text>
</comment>
<dbReference type="EMBL" id="JAVDDT010000001">
    <property type="protein sequence ID" value="MDQ2068333.1"/>
    <property type="molecule type" value="Genomic_DNA"/>
</dbReference>
<dbReference type="Pfam" id="PF13720">
    <property type="entry name" value="Acetyltransf_11"/>
    <property type="match status" value="1"/>
</dbReference>
<evidence type="ECO:0000256" key="1">
    <source>
        <dbReference type="ARBA" id="ARBA00022490"/>
    </source>
</evidence>
<keyword evidence="7 8" id="KW-0012">Acyltransferase</keyword>
<dbReference type="Proteomes" id="UP001239019">
    <property type="component" value="Unassembled WGS sequence"/>
</dbReference>
<dbReference type="InterPro" id="IPR001451">
    <property type="entry name" value="Hexapep"/>
</dbReference>
<dbReference type="NCBIfam" id="TIGR01852">
    <property type="entry name" value="lipid_A_lpxA"/>
    <property type="match status" value="1"/>
</dbReference>
<name>A0ABU0W340_9GAMM</name>
<evidence type="ECO:0000256" key="3">
    <source>
        <dbReference type="ARBA" id="ARBA00022556"/>
    </source>
</evidence>
<feature type="domain" description="UDP N-acetylglucosamine O-acyltransferase C-terminal" evidence="9">
    <location>
        <begin position="174"/>
        <end position="255"/>
    </location>
</feature>
<dbReference type="NCBIfam" id="NF003657">
    <property type="entry name" value="PRK05289.1"/>
    <property type="match status" value="1"/>
</dbReference>
<keyword evidence="3 8" id="KW-0441">Lipid A biosynthesis</keyword>
<evidence type="ECO:0000259" key="9">
    <source>
        <dbReference type="Pfam" id="PF13720"/>
    </source>
</evidence>
<evidence type="ECO:0000313" key="11">
    <source>
        <dbReference type="Proteomes" id="UP001239019"/>
    </source>
</evidence>
<dbReference type="Gene3D" id="1.20.1180.10">
    <property type="entry name" value="Udp N-acetylglucosamine O-acyltransferase, C-terminal domain"/>
    <property type="match status" value="1"/>
</dbReference>
<dbReference type="PANTHER" id="PTHR43480:SF1">
    <property type="entry name" value="ACYL-[ACYL-CARRIER-PROTEIN]--UDP-N-ACETYLGLUCOSAMINE O-ACYLTRANSFERASE, MITOCHONDRIAL-RELATED"/>
    <property type="match status" value="1"/>
</dbReference>
<protein>
    <recommendedName>
        <fullName evidence="8">Acyl-[acyl-carrier-protein]--UDP-N-acetylglucosamine O-acyltransferase</fullName>
        <shortName evidence="8">UDP-N-acetylglucosamine acyltransferase</shortName>
        <ecNumber evidence="8">2.3.1.129</ecNumber>
    </recommendedName>
</protein>
<comment type="subcellular location">
    <subcellularLocation>
        <location evidence="8">Cytoplasm</location>
    </subcellularLocation>
</comment>
<dbReference type="CDD" id="cd03351">
    <property type="entry name" value="LbH_UDP-GlcNAc_AT"/>
    <property type="match status" value="1"/>
</dbReference>
<keyword evidence="2 8" id="KW-0444">Lipid biosynthesis</keyword>
<evidence type="ECO:0000256" key="6">
    <source>
        <dbReference type="ARBA" id="ARBA00023098"/>
    </source>
</evidence>
<dbReference type="PANTHER" id="PTHR43480">
    <property type="entry name" value="ACYL-[ACYL-CARRIER-PROTEIN]--UDP-N-ACETYLGLUCOSAMINE O-ACYLTRANSFERASE"/>
    <property type="match status" value="1"/>
</dbReference>
<dbReference type="RefSeq" id="WP_306726826.1">
    <property type="nucleotide sequence ID" value="NZ_JAVDDT010000001.1"/>
</dbReference>
<evidence type="ECO:0000256" key="7">
    <source>
        <dbReference type="ARBA" id="ARBA00023315"/>
    </source>
</evidence>
<organism evidence="10 11">
    <name type="scientific">Natronospira bacteriovora</name>
    <dbReference type="NCBI Taxonomy" id="3069753"/>
    <lineage>
        <taxon>Bacteria</taxon>
        <taxon>Pseudomonadati</taxon>
        <taxon>Pseudomonadota</taxon>
        <taxon>Gammaproteobacteria</taxon>
        <taxon>Natronospirales</taxon>
        <taxon>Natronospiraceae</taxon>
        <taxon>Natronospira</taxon>
    </lineage>
</organism>
<dbReference type="EC" id="2.3.1.129" evidence="8"/>
<dbReference type="InterPro" id="IPR037157">
    <property type="entry name" value="Acetyltransf_C_sf"/>
</dbReference>
<evidence type="ECO:0000313" key="10">
    <source>
        <dbReference type="EMBL" id="MDQ2068333.1"/>
    </source>
</evidence>
<dbReference type="GO" id="GO:0008780">
    <property type="term" value="F:acyl-[acyl-carrier-protein]-UDP-N-acetylglucosamine O-acyltransferase activity"/>
    <property type="evidence" value="ECO:0007669"/>
    <property type="project" value="UniProtKB-EC"/>
</dbReference>
<dbReference type="InterPro" id="IPR029098">
    <property type="entry name" value="Acetyltransf_C"/>
</dbReference>
<dbReference type="Pfam" id="PF00132">
    <property type="entry name" value="Hexapep"/>
    <property type="match status" value="2"/>
</dbReference>
<dbReference type="InterPro" id="IPR011004">
    <property type="entry name" value="Trimer_LpxA-like_sf"/>
</dbReference>
<keyword evidence="6 8" id="KW-0443">Lipid metabolism</keyword>
<keyword evidence="11" id="KW-1185">Reference proteome</keyword>